<evidence type="ECO:0000313" key="4">
    <source>
        <dbReference type="EMBL" id="KJL37502.1"/>
    </source>
</evidence>
<sequence length="215" mass="23480">MPVVNSSAQSDPAAEAAVGWREYSPIDLPIILAVSLEQFIAKGYHATSVREIARAVGVTVPAIYYHFENKQALLVSLLEKALEALTSKIEGALAEADDDPVSQLSALVQGIAMYMAHYSEIAFLDNERRALTPENLAWYIHARDDIETPLQRAVDAGVESGLFQTTEPHECCRAILAMCQGIAGWYRMGGPISPSELAERYSHIALAVVEHRTAD</sequence>
<gene>
    <name evidence="4" type="primary">kstR2_6</name>
    <name evidence="4" type="ORF">RS81_03259</name>
</gene>
<dbReference type="SUPFAM" id="SSF46689">
    <property type="entry name" value="Homeodomain-like"/>
    <property type="match status" value="1"/>
</dbReference>
<dbReference type="PANTHER" id="PTHR30055">
    <property type="entry name" value="HTH-TYPE TRANSCRIPTIONAL REGULATOR RUTR"/>
    <property type="match status" value="1"/>
</dbReference>
<dbReference type="SUPFAM" id="SSF48498">
    <property type="entry name" value="Tetracyclin repressor-like, C-terminal domain"/>
    <property type="match status" value="1"/>
</dbReference>
<dbReference type="InterPro" id="IPR036271">
    <property type="entry name" value="Tet_transcr_reg_TetR-rel_C_sf"/>
</dbReference>
<evidence type="ECO:0000313" key="5">
    <source>
        <dbReference type="Proteomes" id="UP000033956"/>
    </source>
</evidence>
<dbReference type="OrthoDB" id="3190535at2"/>
<dbReference type="Pfam" id="PF17932">
    <property type="entry name" value="TetR_C_24"/>
    <property type="match status" value="1"/>
</dbReference>
<dbReference type="InterPro" id="IPR001647">
    <property type="entry name" value="HTH_TetR"/>
</dbReference>
<keyword evidence="5" id="KW-1185">Reference proteome</keyword>
<dbReference type="PROSITE" id="PS50977">
    <property type="entry name" value="HTH_TETR_2"/>
    <property type="match status" value="1"/>
</dbReference>
<dbReference type="InterPro" id="IPR041490">
    <property type="entry name" value="KstR2_TetR_C"/>
</dbReference>
<comment type="caution">
    <text evidence="4">The sequence shown here is derived from an EMBL/GenBank/DDBJ whole genome shotgun (WGS) entry which is preliminary data.</text>
</comment>
<accession>A0A0M2GVH5</accession>
<dbReference type="AlphaFoldDB" id="A0A0M2GVH5"/>
<proteinExistence type="predicted"/>
<dbReference type="STRING" id="92835.RS81_03259"/>
<evidence type="ECO:0000256" key="1">
    <source>
        <dbReference type="ARBA" id="ARBA00023125"/>
    </source>
</evidence>
<dbReference type="EMBL" id="JYIZ01000057">
    <property type="protein sequence ID" value="KJL37502.1"/>
    <property type="molecule type" value="Genomic_DNA"/>
</dbReference>
<dbReference type="GO" id="GO:0003700">
    <property type="term" value="F:DNA-binding transcription factor activity"/>
    <property type="evidence" value="ECO:0007669"/>
    <property type="project" value="TreeGrafter"/>
</dbReference>
<dbReference type="PANTHER" id="PTHR30055:SF237">
    <property type="entry name" value="TRANSCRIPTIONAL REPRESSOR MCE3R"/>
    <property type="match status" value="1"/>
</dbReference>
<evidence type="ECO:0000256" key="2">
    <source>
        <dbReference type="PROSITE-ProRule" id="PRU00335"/>
    </source>
</evidence>
<dbReference type="InterPro" id="IPR009057">
    <property type="entry name" value="Homeodomain-like_sf"/>
</dbReference>
<dbReference type="PROSITE" id="PS01081">
    <property type="entry name" value="HTH_TETR_1"/>
    <property type="match status" value="1"/>
</dbReference>
<feature type="domain" description="HTH tetR-type" evidence="3">
    <location>
        <begin position="25"/>
        <end position="85"/>
    </location>
</feature>
<feature type="DNA-binding region" description="H-T-H motif" evidence="2">
    <location>
        <begin position="48"/>
        <end position="67"/>
    </location>
</feature>
<dbReference type="GO" id="GO:0000976">
    <property type="term" value="F:transcription cis-regulatory region binding"/>
    <property type="evidence" value="ECO:0007669"/>
    <property type="project" value="TreeGrafter"/>
</dbReference>
<evidence type="ECO:0000259" key="3">
    <source>
        <dbReference type="PROSITE" id="PS50977"/>
    </source>
</evidence>
<keyword evidence="1 2" id="KW-0238">DNA-binding</keyword>
<name>A0A0M2GVH5_9MICO</name>
<dbReference type="PATRIC" id="fig|92835.4.peg.3290"/>
<dbReference type="Proteomes" id="UP000033956">
    <property type="component" value="Unassembled WGS sequence"/>
</dbReference>
<dbReference type="InterPro" id="IPR050109">
    <property type="entry name" value="HTH-type_TetR-like_transc_reg"/>
</dbReference>
<dbReference type="PRINTS" id="PR00455">
    <property type="entry name" value="HTHTETR"/>
</dbReference>
<organism evidence="4 5">
    <name type="scientific">Microbacterium terrae</name>
    <dbReference type="NCBI Taxonomy" id="69369"/>
    <lineage>
        <taxon>Bacteria</taxon>
        <taxon>Bacillati</taxon>
        <taxon>Actinomycetota</taxon>
        <taxon>Actinomycetes</taxon>
        <taxon>Micrococcales</taxon>
        <taxon>Microbacteriaceae</taxon>
        <taxon>Microbacterium</taxon>
    </lineage>
</organism>
<dbReference type="InterPro" id="IPR023772">
    <property type="entry name" value="DNA-bd_HTH_TetR-type_CS"/>
</dbReference>
<dbReference type="Pfam" id="PF00440">
    <property type="entry name" value="TetR_N"/>
    <property type="match status" value="1"/>
</dbReference>
<reference evidence="4 5" key="1">
    <citation type="submission" date="2015-02" db="EMBL/GenBank/DDBJ databases">
        <title>Draft genome sequences of ten Microbacterium spp. with emphasis on heavy metal contaminated environments.</title>
        <authorList>
            <person name="Corretto E."/>
        </authorList>
    </citation>
    <scope>NUCLEOTIDE SEQUENCE [LARGE SCALE GENOMIC DNA]</scope>
    <source>
        <strain evidence="4 5">DSM 12510</strain>
    </source>
</reference>
<protein>
    <submittedName>
        <fullName evidence="4">HTH-type transcriptional repressor KstR2</fullName>
    </submittedName>
</protein>
<dbReference type="Gene3D" id="1.10.357.10">
    <property type="entry name" value="Tetracycline Repressor, domain 2"/>
    <property type="match status" value="1"/>
</dbReference>